<sequence length="321" mass="35023">MLQGVRHIKAFVAVARLGSFTRAAAEVNVSQPALTVQIRQLETSLGVRLFDRNKRQVVLTQAGRDLLPALQRVLSELDAVMSASHDLAGLRRGSVSIATLPSVAAGLLPTAIRRFMTDHPNIDVKVQDVVAEHIVKLVKAEEVDFGIGSRVGADRDVEITDFLSDRMCAFLPQDHPLADRRPLLLKDVAAFPLILTARGTSVRTLVERALEKEGLEVSITCEANYMSTAVGMVRAGLGVSILPESAIEAASCEGMRIEPIRTPGLTRKIGLIRKSNRSLSPAAERFVQLLTELSWEPLAHFANPGIRAKKREPLNDAQHRS</sequence>
<evidence type="ECO:0000256" key="4">
    <source>
        <dbReference type="ARBA" id="ARBA00023163"/>
    </source>
</evidence>
<dbReference type="Gene3D" id="1.10.10.10">
    <property type="entry name" value="Winged helix-like DNA-binding domain superfamily/Winged helix DNA-binding domain"/>
    <property type="match status" value="1"/>
</dbReference>
<dbReference type="InterPro" id="IPR000847">
    <property type="entry name" value="LysR_HTH_N"/>
</dbReference>
<evidence type="ECO:0000256" key="3">
    <source>
        <dbReference type="ARBA" id="ARBA00023125"/>
    </source>
</evidence>
<dbReference type="SUPFAM" id="SSF53850">
    <property type="entry name" value="Periplasmic binding protein-like II"/>
    <property type="match status" value="1"/>
</dbReference>
<keyword evidence="3" id="KW-0238">DNA-binding</keyword>
<geneLocation type="plasmid" evidence="6 7">
    <name>pYZ2</name>
</geneLocation>
<dbReference type="GO" id="GO:0005829">
    <property type="term" value="C:cytosol"/>
    <property type="evidence" value="ECO:0007669"/>
    <property type="project" value="TreeGrafter"/>
</dbReference>
<keyword evidence="2" id="KW-0805">Transcription regulation</keyword>
<organism evidence="6 7">
    <name type="scientific">Azospirillum humicireducens</name>
    <dbReference type="NCBI Taxonomy" id="1226968"/>
    <lineage>
        <taxon>Bacteria</taxon>
        <taxon>Pseudomonadati</taxon>
        <taxon>Pseudomonadota</taxon>
        <taxon>Alphaproteobacteria</taxon>
        <taxon>Rhodospirillales</taxon>
        <taxon>Azospirillaceae</taxon>
        <taxon>Azospirillum</taxon>
    </lineage>
</organism>
<dbReference type="EMBL" id="CP028903">
    <property type="protein sequence ID" value="AWB07694.1"/>
    <property type="molecule type" value="Genomic_DNA"/>
</dbReference>
<dbReference type="RefSeq" id="WP_108547974.1">
    <property type="nucleotide sequence ID" value="NZ_CP028903.1"/>
</dbReference>
<dbReference type="AlphaFoldDB" id="A0A2R4VTE5"/>
<reference evidence="6 7" key="1">
    <citation type="submission" date="2018-04" db="EMBL/GenBank/DDBJ databases">
        <title>Complete genome sequence of the nitrogen-fixing bacterium Azospirillum humicireducens type strain SgZ-5.</title>
        <authorList>
            <person name="Yu Z."/>
        </authorList>
    </citation>
    <scope>NUCLEOTIDE SEQUENCE [LARGE SCALE GENOMIC DNA]</scope>
    <source>
        <strain evidence="6 7">SgZ-5</strain>
        <plasmid evidence="6 7">pYZ2</plasmid>
    </source>
</reference>
<comment type="similarity">
    <text evidence="1">Belongs to the LysR transcriptional regulatory family.</text>
</comment>
<name>A0A2R4VTE5_9PROT</name>
<dbReference type="CDD" id="cd08440">
    <property type="entry name" value="PBP2_LTTR_like_4"/>
    <property type="match status" value="1"/>
</dbReference>
<dbReference type="KEGG" id="ahu:A6A40_22175"/>
<dbReference type="Pfam" id="PF03466">
    <property type="entry name" value="LysR_substrate"/>
    <property type="match status" value="1"/>
</dbReference>
<dbReference type="PANTHER" id="PTHR30419:SF8">
    <property type="entry name" value="NITROGEN ASSIMILATION TRANSCRIPTIONAL ACTIVATOR-RELATED"/>
    <property type="match status" value="1"/>
</dbReference>
<dbReference type="Gene3D" id="3.40.190.290">
    <property type="match status" value="1"/>
</dbReference>
<gene>
    <name evidence="6" type="ORF">A6A40_22175</name>
</gene>
<dbReference type="PANTHER" id="PTHR30419">
    <property type="entry name" value="HTH-TYPE TRANSCRIPTIONAL REGULATOR YBHD"/>
    <property type="match status" value="1"/>
</dbReference>
<protein>
    <submittedName>
        <fullName evidence="6">LysR family transcriptional regulator</fullName>
    </submittedName>
</protein>
<dbReference type="OrthoDB" id="7282659at2"/>
<dbReference type="Proteomes" id="UP000077405">
    <property type="component" value="Plasmid pYZ2"/>
</dbReference>
<dbReference type="InterPro" id="IPR036388">
    <property type="entry name" value="WH-like_DNA-bd_sf"/>
</dbReference>
<dbReference type="SUPFAM" id="SSF46785">
    <property type="entry name" value="Winged helix' DNA-binding domain"/>
    <property type="match status" value="1"/>
</dbReference>
<feature type="domain" description="HTH lysR-type" evidence="5">
    <location>
        <begin position="1"/>
        <end position="60"/>
    </location>
</feature>
<keyword evidence="4" id="KW-0804">Transcription</keyword>
<keyword evidence="6" id="KW-0614">Plasmid</keyword>
<evidence type="ECO:0000259" key="5">
    <source>
        <dbReference type="PROSITE" id="PS50931"/>
    </source>
</evidence>
<evidence type="ECO:0000256" key="1">
    <source>
        <dbReference type="ARBA" id="ARBA00009437"/>
    </source>
</evidence>
<proteinExistence type="inferred from homology"/>
<evidence type="ECO:0000313" key="6">
    <source>
        <dbReference type="EMBL" id="AWB07694.1"/>
    </source>
</evidence>
<dbReference type="PRINTS" id="PR00039">
    <property type="entry name" value="HTHLYSR"/>
</dbReference>
<dbReference type="InterPro" id="IPR036390">
    <property type="entry name" value="WH_DNA-bd_sf"/>
</dbReference>
<dbReference type="InterPro" id="IPR005119">
    <property type="entry name" value="LysR_subst-bd"/>
</dbReference>
<dbReference type="Pfam" id="PF00126">
    <property type="entry name" value="HTH_1"/>
    <property type="match status" value="1"/>
</dbReference>
<accession>A0A2R4VTE5</accession>
<evidence type="ECO:0000256" key="2">
    <source>
        <dbReference type="ARBA" id="ARBA00023015"/>
    </source>
</evidence>
<dbReference type="PROSITE" id="PS50931">
    <property type="entry name" value="HTH_LYSR"/>
    <property type="match status" value="1"/>
</dbReference>
<keyword evidence="7" id="KW-1185">Reference proteome</keyword>
<evidence type="ECO:0000313" key="7">
    <source>
        <dbReference type="Proteomes" id="UP000077405"/>
    </source>
</evidence>
<dbReference type="InterPro" id="IPR050950">
    <property type="entry name" value="HTH-type_LysR_regulators"/>
</dbReference>
<dbReference type="GO" id="GO:0003700">
    <property type="term" value="F:DNA-binding transcription factor activity"/>
    <property type="evidence" value="ECO:0007669"/>
    <property type="project" value="InterPro"/>
</dbReference>
<dbReference type="FunFam" id="1.10.10.10:FF:000001">
    <property type="entry name" value="LysR family transcriptional regulator"/>
    <property type="match status" value="1"/>
</dbReference>
<dbReference type="GO" id="GO:0003677">
    <property type="term" value="F:DNA binding"/>
    <property type="evidence" value="ECO:0007669"/>
    <property type="project" value="UniProtKB-KW"/>
</dbReference>